<dbReference type="Gene3D" id="1.25.10.10">
    <property type="entry name" value="Leucine-rich Repeat Variant"/>
    <property type="match status" value="1"/>
</dbReference>
<evidence type="ECO:0000256" key="1">
    <source>
        <dbReference type="ARBA" id="ARBA00022618"/>
    </source>
</evidence>
<dbReference type="GO" id="GO:0005829">
    <property type="term" value="C:cytosol"/>
    <property type="evidence" value="ECO:0007669"/>
    <property type="project" value="TreeGrafter"/>
</dbReference>
<feature type="domain" description="Ataxin-10" evidence="3">
    <location>
        <begin position="315"/>
        <end position="413"/>
    </location>
</feature>
<dbReference type="GO" id="GO:0051301">
    <property type="term" value="P:cell division"/>
    <property type="evidence" value="ECO:0007669"/>
    <property type="project" value="UniProtKB-KW"/>
</dbReference>
<gene>
    <name evidence="4" type="ORF">Nepgr_002399</name>
</gene>
<dbReference type="InterPro" id="IPR019156">
    <property type="entry name" value="Ataxin-10_domain"/>
</dbReference>
<evidence type="ECO:0000313" key="5">
    <source>
        <dbReference type="Proteomes" id="UP001279734"/>
    </source>
</evidence>
<keyword evidence="5" id="KW-1185">Reference proteome</keyword>
<dbReference type="SUPFAM" id="SSF48371">
    <property type="entry name" value="ARM repeat"/>
    <property type="match status" value="1"/>
</dbReference>
<evidence type="ECO:0000313" key="4">
    <source>
        <dbReference type="EMBL" id="GMH00560.1"/>
    </source>
</evidence>
<name>A0AAD3RYE9_NEPGR</name>
<accession>A0AAD3RYE9</accession>
<dbReference type="InterPro" id="IPR016024">
    <property type="entry name" value="ARM-type_fold"/>
</dbReference>
<keyword evidence="2" id="KW-0131">Cell cycle</keyword>
<dbReference type="EMBL" id="BSYO01000002">
    <property type="protein sequence ID" value="GMH00560.1"/>
    <property type="molecule type" value="Genomic_DNA"/>
</dbReference>
<comment type="caution">
    <text evidence="4">The sequence shown here is derived from an EMBL/GenBank/DDBJ whole genome shotgun (WGS) entry which is preliminary data.</text>
</comment>
<reference evidence="4" key="1">
    <citation type="submission" date="2023-05" db="EMBL/GenBank/DDBJ databases">
        <title>Nepenthes gracilis genome sequencing.</title>
        <authorList>
            <person name="Fukushima K."/>
        </authorList>
    </citation>
    <scope>NUCLEOTIDE SEQUENCE</scope>
    <source>
        <strain evidence="4">SING2019-196</strain>
    </source>
</reference>
<organism evidence="4 5">
    <name type="scientific">Nepenthes gracilis</name>
    <name type="common">Slender pitcher plant</name>
    <dbReference type="NCBI Taxonomy" id="150966"/>
    <lineage>
        <taxon>Eukaryota</taxon>
        <taxon>Viridiplantae</taxon>
        <taxon>Streptophyta</taxon>
        <taxon>Embryophyta</taxon>
        <taxon>Tracheophyta</taxon>
        <taxon>Spermatophyta</taxon>
        <taxon>Magnoliopsida</taxon>
        <taxon>eudicotyledons</taxon>
        <taxon>Gunneridae</taxon>
        <taxon>Pentapetalae</taxon>
        <taxon>Caryophyllales</taxon>
        <taxon>Nepenthaceae</taxon>
        <taxon>Nepenthes</taxon>
    </lineage>
</organism>
<dbReference type="Pfam" id="PF09759">
    <property type="entry name" value="Atx10homo_assoc"/>
    <property type="match status" value="1"/>
</dbReference>
<dbReference type="PANTHER" id="PTHR13255:SF0">
    <property type="entry name" value="ATAXIN-10"/>
    <property type="match status" value="1"/>
</dbReference>
<proteinExistence type="predicted"/>
<protein>
    <recommendedName>
        <fullName evidence="3">Ataxin-10 domain-containing protein</fullName>
    </recommendedName>
</protein>
<dbReference type="InterPro" id="IPR011989">
    <property type="entry name" value="ARM-like"/>
</dbReference>
<evidence type="ECO:0000259" key="3">
    <source>
        <dbReference type="Pfam" id="PF09759"/>
    </source>
</evidence>
<evidence type="ECO:0000256" key="2">
    <source>
        <dbReference type="ARBA" id="ARBA00023306"/>
    </source>
</evidence>
<dbReference type="PANTHER" id="PTHR13255">
    <property type="entry name" value="ATAXIN-10"/>
    <property type="match status" value="1"/>
</dbReference>
<dbReference type="InterPro" id="IPR051374">
    <property type="entry name" value="Ataxin-10/CTR86_families"/>
</dbReference>
<dbReference type="Proteomes" id="UP001279734">
    <property type="component" value="Unassembled WGS sequence"/>
</dbReference>
<sequence length="417" mass="46135">MPPAAVFSGDGCCIDPRAISCTQYHTAVIILFSCVVLGCDDLDYAIVRTGLQVLANVSLGGERHQHAVWRQFFPEGFVEIARVRRKETSDPLCMIVYVCCDGSHEPFAEFCKEPGLTIMAEIVHTASTAGFGEDWMKLLLSRICLEETYFSPLFTMLSSLSPLSVGDIERRTANFASEQAYLLGIMSEILNERIREIHVCNDFVLHVLAIFRRAAGSVNFTSRGHSSLPTGCNSIDVLGYSLTILRDICARDSSMGADGNHSSGDVINAILSGGLLDLLLHLLGELELPLTIRKSMKQDENHSYTPPKVCPYKGFRRDIVSVIGNCAYRRKLVQDEIRQKSGILLLLQHCVSDEDDPFLREWSIWSVRNLLEGNAENQKVVADLELQGSVNVTEITGLGLRVEVDPNTGRVKLVNIS</sequence>
<dbReference type="AlphaFoldDB" id="A0AAD3RYE9"/>
<keyword evidence="1" id="KW-0132">Cell division</keyword>